<dbReference type="RefSeq" id="WP_048316467.1">
    <property type="nucleotide sequence ID" value="NZ_CAJLDJ010000016.1"/>
</dbReference>
<dbReference type="EMBL" id="LFJV01000061">
    <property type="protein sequence ID" value="KMM32435.1"/>
    <property type="molecule type" value="Genomic_DNA"/>
</dbReference>
<proteinExistence type="predicted"/>
<accession>A0A0J6CGU6</accession>
<dbReference type="AlphaFoldDB" id="A0A0J6CGU6"/>
<sequence>MNFEKVLESLYSSDDALICDTLNEGLHVSQCVEADDAVSTGFQCKTHKGTIFNVWYLISQQKVCYVKSLSPKRQIIGVSCKYNPNLRSKNNYNYYNTGFYRPQKDHHTWYDSYDIESTLFNQVIIKEINKDDNKNTISLTTESYINRSSFLILKNHIEILAYPIFSTYIPVLFKSDAFSPRSYMKDKPSYERIDTTWNNYGVSCEKYNGYNGWSDDLIDDVFGGIPEATWNVD</sequence>
<gene>
    <name evidence="1" type="ORF">ACM15_17385</name>
</gene>
<reference evidence="1 2" key="1">
    <citation type="submission" date="2015-06" db="EMBL/GenBank/DDBJ databases">
        <title>Draft Genome Sequence of Parabacteroides goldsteinii with Putative Novel Metallo-Beta-Lactamases Isolated from a Blood Culture from a Human Patient.</title>
        <authorList>
            <person name="Krogh T.J."/>
            <person name="Agergaard C.N."/>
            <person name="Moller-Jensen J."/>
            <person name="Justesen U.S."/>
        </authorList>
    </citation>
    <scope>NUCLEOTIDE SEQUENCE [LARGE SCALE GENOMIC DNA]</scope>
    <source>
        <strain evidence="1 2">910340</strain>
    </source>
</reference>
<evidence type="ECO:0000313" key="1">
    <source>
        <dbReference type="EMBL" id="KMM32435.1"/>
    </source>
</evidence>
<name>A0A0J6CGU6_9BACT</name>
<comment type="caution">
    <text evidence="1">The sequence shown here is derived from an EMBL/GenBank/DDBJ whole genome shotgun (WGS) entry which is preliminary data.</text>
</comment>
<evidence type="ECO:0000313" key="2">
    <source>
        <dbReference type="Proteomes" id="UP000036166"/>
    </source>
</evidence>
<protein>
    <submittedName>
        <fullName evidence="1">Uncharacterized protein</fullName>
    </submittedName>
</protein>
<dbReference type="PATRIC" id="fig|328812.4.peg.4507"/>
<organism evidence="1 2">
    <name type="scientific">Parabacteroides goldsteinii</name>
    <dbReference type="NCBI Taxonomy" id="328812"/>
    <lineage>
        <taxon>Bacteria</taxon>
        <taxon>Pseudomonadati</taxon>
        <taxon>Bacteroidota</taxon>
        <taxon>Bacteroidia</taxon>
        <taxon>Bacteroidales</taxon>
        <taxon>Tannerellaceae</taxon>
        <taxon>Parabacteroides</taxon>
    </lineage>
</organism>
<dbReference type="Proteomes" id="UP000036166">
    <property type="component" value="Unassembled WGS sequence"/>
</dbReference>